<feature type="transmembrane region" description="Helical" evidence="1">
    <location>
        <begin position="203"/>
        <end position="222"/>
    </location>
</feature>
<feature type="transmembrane region" description="Helical" evidence="1">
    <location>
        <begin position="333"/>
        <end position="353"/>
    </location>
</feature>
<feature type="transmembrane region" description="Helical" evidence="1">
    <location>
        <begin position="308"/>
        <end position="326"/>
    </location>
</feature>
<organism evidence="2 3">
    <name type="scientific">Candidatus Methylocalor cossyra</name>
    <dbReference type="NCBI Taxonomy" id="3108543"/>
    <lineage>
        <taxon>Bacteria</taxon>
        <taxon>Pseudomonadati</taxon>
        <taxon>Pseudomonadota</taxon>
        <taxon>Gammaproteobacteria</taxon>
        <taxon>Methylococcales</taxon>
        <taxon>Methylococcaceae</taxon>
        <taxon>Candidatus Methylocalor</taxon>
    </lineage>
</organism>
<evidence type="ECO:0008006" key="4">
    <source>
        <dbReference type="Google" id="ProtNLM"/>
    </source>
</evidence>
<evidence type="ECO:0000256" key="1">
    <source>
        <dbReference type="SAM" id="Phobius"/>
    </source>
</evidence>
<reference evidence="2 3" key="1">
    <citation type="submission" date="2024-04" db="EMBL/GenBank/DDBJ databases">
        <authorList>
            <person name="Cremers G."/>
        </authorList>
    </citation>
    <scope>NUCLEOTIDE SEQUENCE [LARGE SCALE GENOMIC DNA]</scope>
    <source>
        <strain evidence="2">MeCH1-AG</strain>
    </source>
</reference>
<keyword evidence="3" id="KW-1185">Reference proteome</keyword>
<keyword evidence="1" id="KW-0472">Membrane</keyword>
<gene>
    <name evidence="2" type="ORF">MECH1_V1_2039</name>
</gene>
<feature type="transmembrane region" description="Helical" evidence="1">
    <location>
        <begin position="252"/>
        <end position="270"/>
    </location>
</feature>
<protein>
    <recommendedName>
        <fullName evidence="4">Glycosyltransferase RgtA/B/C/D-like domain-containing protein</fullName>
    </recommendedName>
</protein>
<keyword evidence="1" id="KW-0812">Transmembrane</keyword>
<evidence type="ECO:0000313" key="2">
    <source>
        <dbReference type="EMBL" id="CAL1240815.1"/>
    </source>
</evidence>
<evidence type="ECO:0000313" key="3">
    <source>
        <dbReference type="Proteomes" id="UP001497493"/>
    </source>
</evidence>
<feature type="transmembrane region" description="Helical" evidence="1">
    <location>
        <begin position="123"/>
        <end position="147"/>
    </location>
</feature>
<dbReference type="Proteomes" id="UP001497493">
    <property type="component" value="Chromosome"/>
</dbReference>
<dbReference type="RefSeq" id="WP_348757379.1">
    <property type="nucleotide sequence ID" value="NZ_OZ026884.1"/>
</dbReference>
<sequence length="485" mass="54242">MWYRILFVSLLLATGSFVWFYRYPLAADMPMHMALAKAYADHLTGIADGESPYRPYLTVSSYELPELVLVPLILGFGLDTAWKIALSAYAVLFPLAIAFLVGRLNPESRWSRLVGFPLTLGYFFHWGFWPFLMGLLVAVAATAVSLGERSSARPRASEILTRLGTFLCHPVPAVCVGVFDAVRLGQGFLFQRGAGVAELLRTLGRWLWLWLPCVLLAFFMLGNDVDEGGFKWVSPLSQAKQLLRPFYLTRDWYEFALPLVFAGVLTFYLLKTSKLRAPQGFVLAAGIACVALGLLMPRKAFIGSWENGARVILYGFILIAACWSWLERPLKPLILGWVLVGSAINLVGSHRLWTLHEPPFAWAMDLLRREFSGYRVAGTGAWTGDNGIALGNNLPVWAWCEGIAVDAENLAGVRKTGPALYTGLPRPVRASVKTVIMHHHPYQRPARLLEPRPDRRLFFDAWEIYSLEERLPLERLSQSGGRGVE</sequence>
<feature type="transmembrane region" description="Helical" evidence="1">
    <location>
        <begin position="81"/>
        <end position="102"/>
    </location>
</feature>
<name>A0ABM9NJK6_9GAMM</name>
<keyword evidence="1" id="KW-1133">Transmembrane helix</keyword>
<accession>A0ABM9NJK6</accession>
<feature type="transmembrane region" description="Helical" evidence="1">
    <location>
        <begin position="277"/>
        <end position="296"/>
    </location>
</feature>
<proteinExistence type="predicted"/>
<dbReference type="EMBL" id="OZ026884">
    <property type="protein sequence ID" value="CAL1240815.1"/>
    <property type="molecule type" value="Genomic_DNA"/>
</dbReference>